<dbReference type="InterPro" id="IPR049941">
    <property type="entry name" value="LPLAT_7/PORCN-like"/>
</dbReference>
<dbReference type="WBParaSite" id="maker-unitig_39484-snap-gene-0.1-mRNA-1">
    <property type="protein sequence ID" value="maker-unitig_39484-snap-gene-0.1-mRNA-1"/>
    <property type="gene ID" value="maker-unitig_39484-snap-gene-0.1"/>
</dbReference>
<dbReference type="GO" id="GO:0030258">
    <property type="term" value="P:lipid modification"/>
    <property type="evidence" value="ECO:0007669"/>
    <property type="project" value="TreeGrafter"/>
</dbReference>
<protein>
    <submittedName>
        <fullName evidence="3">Mannosyltransferase</fullName>
    </submittedName>
</protein>
<feature type="chain" id="PRO_5009318767" evidence="1">
    <location>
        <begin position="30"/>
        <end position="164"/>
    </location>
</feature>
<reference evidence="3" key="1">
    <citation type="submission" date="2016-11" db="UniProtKB">
        <authorList>
            <consortium name="WormBaseParasite"/>
        </authorList>
    </citation>
    <scope>IDENTIFICATION</scope>
</reference>
<dbReference type="PANTHER" id="PTHR13906:SF4">
    <property type="entry name" value="LYSOPHOSPHOLIPID ACYLTRANSFERASE 6"/>
    <property type="match status" value="1"/>
</dbReference>
<feature type="signal peptide" evidence="1">
    <location>
        <begin position="1"/>
        <end position="29"/>
    </location>
</feature>
<sequence length="164" mass="18301">MGPHWRRGLAAVVLLRTAVVHMMVQPTYSANHVYRLYNDYGGYTMDITGPLMILTQKLSSLLWPCTNGGIWQSAAASGAASLAGAIGWTNCHPYWTNLAYSYYLPTLMAGPHVFYSDFIAHFKAAHTNSNEDKQYLNRAVLRALACTGLYSFLVLDWDRCCLTI</sequence>
<organism evidence="2 3">
    <name type="scientific">Macrostomum lignano</name>
    <dbReference type="NCBI Taxonomy" id="282301"/>
    <lineage>
        <taxon>Eukaryota</taxon>
        <taxon>Metazoa</taxon>
        <taxon>Spiralia</taxon>
        <taxon>Lophotrochozoa</taxon>
        <taxon>Platyhelminthes</taxon>
        <taxon>Rhabditophora</taxon>
        <taxon>Macrostomorpha</taxon>
        <taxon>Macrostomida</taxon>
        <taxon>Macrostomidae</taxon>
        <taxon>Macrostomum</taxon>
    </lineage>
</organism>
<evidence type="ECO:0000313" key="3">
    <source>
        <dbReference type="WBParaSite" id="maker-unitig_39484-snap-gene-0.1-mRNA-1"/>
    </source>
</evidence>
<dbReference type="GO" id="GO:0016020">
    <property type="term" value="C:membrane"/>
    <property type="evidence" value="ECO:0007669"/>
    <property type="project" value="TreeGrafter"/>
</dbReference>
<dbReference type="GO" id="GO:0016746">
    <property type="term" value="F:acyltransferase activity"/>
    <property type="evidence" value="ECO:0007669"/>
    <property type="project" value="TreeGrafter"/>
</dbReference>
<keyword evidence="1" id="KW-0732">Signal</keyword>
<proteinExistence type="predicted"/>
<evidence type="ECO:0000313" key="2">
    <source>
        <dbReference type="Proteomes" id="UP000095280"/>
    </source>
</evidence>
<keyword evidence="2" id="KW-1185">Reference proteome</keyword>
<dbReference type="PANTHER" id="PTHR13906">
    <property type="entry name" value="PORCUPINE"/>
    <property type="match status" value="1"/>
</dbReference>
<evidence type="ECO:0000256" key="1">
    <source>
        <dbReference type="SAM" id="SignalP"/>
    </source>
</evidence>
<dbReference type="AlphaFoldDB" id="A0A1I8FL95"/>
<name>A0A1I8FL95_9PLAT</name>
<dbReference type="Proteomes" id="UP000095280">
    <property type="component" value="Unplaced"/>
</dbReference>
<accession>A0A1I8FL95</accession>